<feature type="compositionally biased region" description="Polar residues" evidence="1">
    <location>
        <begin position="295"/>
        <end position="314"/>
    </location>
</feature>
<organism evidence="2 3">
    <name type="scientific">Chara braunii</name>
    <name type="common">Braun's stonewort</name>
    <dbReference type="NCBI Taxonomy" id="69332"/>
    <lineage>
        <taxon>Eukaryota</taxon>
        <taxon>Viridiplantae</taxon>
        <taxon>Streptophyta</taxon>
        <taxon>Charophyceae</taxon>
        <taxon>Charales</taxon>
        <taxon>Characeae</taxon>
        <taxon>Chara</taxon>
    </lineage>
</organism>
<feature type="compositionally biased region" description="Basic and acidic residues" evidence="1">
    <location>
        <begin position="270"/>
        <end position="283"/>
    </location>
</feature>
<keyword evidence="3" id="KW-1185">Reference proteome</keyword>
<dbReference type="PANTHER" id="PTHR33492">
    <property type="entry name" value="OSJNBA0043A12.37 PROTEIN-RELATED"/>
    <property type="match status" value="1"/>
</dbReference>
<dbReference type="AlphaFoldDB" id="A0A388M136"/>
<feature type="region of interest" description="Disordered" evidence="1">
    <location>
        <begin position="253"/>
        <end position="314"/>
    </location>
</feature>
<feature type="region of interest" description="Disordered" evidence="1">
    <location>
        <begin position="354"/>
        <end position="387"/>
    </location>
</feature>
<protein>
    <recommendedName>
        <fullName evidence="4">Myb-like domain-containing protein</fullName>
    </recommendedName>
</protein>
<sequence>MANMGTPKEVDQCAKKWDNLFQNYKKIQRFQGKSGQADFFRLSNEERKEHNFKFRIERVLYNEIHARMLGSHTIFPPNIVDTGSPKGVQLPRRGAGGGESVGTGGDGGSDNRSSARDSDQNAGSGAGGGKRKNARQQTFEAIIDVMDRHGQLMASTINSSSKRQCSILTRQCDILEQDLAIRRSGTFFGKAVLALLASVERRWLTSGTDVYSSEALRDVVARRQARPCLQGAEEVLMHAARSVMHLRGGRQVTKAKKDHRDVASFGGARTDGDGWGRPSRTDDNDVFSTGAPDVQSPSLSSNIRANVGGSSAQVTTRDERIINVEVNEDARVDEGQGRAVPQRSAIQPVTLPTTPRQQRAVVATEGATPRQAVPLPATPRQHHAGDNVRSDVAATAATAVEPPQPRHAGANVGVVAGAPQGATREDRRGEDVASSTEVARAEKKRAGEDDKPLINRVHKGRLAKDLAEQARLRVDDKSFWTSGEGRRLYNIINETREHLVAVASGFPLPNVPRSVAMPRSNIAHIRITNEGQLQGALSRASKVQSVALRVLHGWSSNRAPENEDTMSPSSTYRNLWRPTSHARCGMVRSGETSSAPPFAHTR</sequence>
<dbReference type="Proteomes" id="UP000265515">
    <property type="component" value="Unassembled WGS sequence"/>
</dbReference>
<dbReference type="EMBL" id="BFEA01000662">
    <property type="protein sequence ID" value="GBG88288.1"/>
    <property type="molecule type" value="Genomic_DNA"/>
</dbReference>
<dbReference type="Gramene" id="GBG88288">
    <property type="protein sequence ID" value="GBG88288"/>
    <property type="gene ID" value="CBR_g46854"/>
</dbReference>
<evidence type="ECO:0000313" key="3">
    <source>
        <dbReference type="Proteomes" id="UP000265515"/>
    </source>
</evidence>
<name>A0A388M136_CHABU</name>
<dbReference type="PANTHER" id="PTHR33492:SF4">
    <property type="entry name" value="OS02G0174300 PROTEIN"/>
    <property type="match status" value="1"/>
</dbReference>
<evidence type="ECO:0008006" key="4">
    <source>
        <dbReference type="Google" id="ProtNLM"/>
    </source>
</evidence>
<comment type="caution">
    <text evidence="2">The sequence shown here is derived from an EMBL/GenBank/DDBJ whole genome shotgun (WGS) entry which is preliminary data.</text>
</comment>
<evidence type="ECO:0000313" key="2">
    <source>
        <dbReference type="EMBL" id="GBG88288.1"/>
    </source>
</evidence>
<proteinExistence type="predicted"/>
<reference evidence="2 3" key="1">
    <citation type="journal article" date="2018" name="Cell">
        <title>The Chara Genome: Secondary Complexity and Implications for Plant Terrestrialization.</title>
        <authorList>
            <person name="Nishiyama T."/>
            <person name="Sakayama H."/>
            <person name="Vries J.D."/>
            <person name="Buschmann H."/>
            <person name="Saint-Marcoux D."/>
            <person name="Ullrich K.K."/>
            <person name="Haas F.B."/>
            <person name="Vanderstraeten L."/>
            <person name="Becker D."/>
            <person name="Lang D."/>
            <person name="Vosolsobe S."/>
            <person name="Rombauts S."/>
            <person name="Wilhelmsson P.K.I."/>
            <person name="Janitza P."/>
            <person name="Kern R."/>
            <person name="Heyl A."/>
            <person name="Rumpler F."/>
            <person name="Villalobos L.I.A.C."/>
            <person name="Clay J.M."/>
            <person name="Skokan R."/>
            <person name="Toyoda A."/>
            <person name="Suzuki Y."/>
            <person name="Kagoshima H."/>
            <person name="Schijlen E."/>
            <person name="Tajeshwar N."/>
            <person name="Catarino B."/>
            <person name="Hetherington A.J."/>
            <person name="Saltykova A."/>
            <person name="Bonnot C."/>
            <person name="Breuninger H."/>
            <person name="Symeonidi A."/>
            <person name="Radhakrishnan G.V."/>
            <person name="Van Nieuwerburgh F."/>
            <person name="Deforce D."/>
            <person name="Chang C."/>
            <person name="Karol K.G."/>
            <person name="Hedrich R."/>
            <person name="Ulvskov P."/>
            <person name="Glockner G."/>
            <person name="Delwiche C.F."/>
            <person name="Petrasek J."/>
            <person name="Van de Peer Y."/>
            <person name="Friml J."/>
            <person name="Beilby M."/>
            <person name="Dolan L."/>
            <person name="Kohara Y."/>
            <person name="Sugano S."/>
            <person name="Fujiyama A."/>
            <person name="Delaux P.-M."/>
            <person name="Quint M."/>
            <person name="TheiBen G."/>
            <person name="Hagemann M."/>
            <person name="Harholt J."/>
            <person name="Dunand C."/>
            <person name="Zachgo S."/>
            <person name="Langdale J."/>
            <person name="Maumus F."/>
            <person name="Straeten D.V.D."/>
            <person name="Gould S.B."/>
            <person name="Rensing S.A."/>
        </authorList>
    </citation>
    <scope>NUCLEOTIDE SEQUENCE [LARGE SCALE GENOMIC DNA]</scope>
    <source>
        <strain evidence="2 3">S276</strain>
    </source>
</reference>
<feature type="compositionally biased region" description="Gly residues" evidence="1">
    <location>
        <begin position="94"/>
        <end position="108"/>
    </location>
</feature>
<feature type="compositionally biased region" description="Basic and acidic residues" evidence="1">
    <location>
        <begin position="439"/>
        <end position="451"/>
    </location>
</feature>
<feature type="region of interest" description="Disordered" evidence="1">
    <location>
        <begin position="418"/>
        <end position="451"/>
    </location>
</feature>
<evidence type="ECO:0000256" key="1">
    <source>
        <dbReference type="SAM" id="MobiDB-lite"/>
    </source>
</evidence>
<feature type="region of interest" description="Disordered" evidence="1">
    <location>
        <begin position="75"/>
        <end position="134"/>
    </location>
</feature>
<gene>
    <name evidence="2" type="ORF">CBR_g46854</name>
</gene>
<accession>A0A388M136</accession>